<sequence length="66" mass="7119">MGKMQVCLLVLCIAVLLSSSLAAPVELEEDEVVQKREIVATVAERDVKDKVNKGFHAVAKIAKILG</sequence>
<protein>
    <submittedName>
        <fullName evidence="2">Uncharacterized protein</fullName>
    </submittedName>
</protein>
<dbReference type="AlphaFoldDB" id="A0AAV3ZZV1"/>
<proteinExistence type="predicted"/>
<dbReference type="EMBL" id="BLXT01003024">
    <property type="protein sequence ID" value="GFN99972.1"/>
    <property type="molecule type" value="Genomic_DNA"/>
</dbReference>
<gene>
    <name evidence="2" type="ORF">PoB_002647800</name>
</gene>
<comment type="caution">
    <text evidence="2">The sequence shown here is derived from an EMBL/GenBank/DDBJ whole genome shotgun (WGS) entry which is preliminary data.</text>
</comment>
<dbReference type="Proteomes" id="UP000735302">
    <property type="component" value="Unassembled WGS sequence"/>
</dbReference>
<keyword evidence="3" id="KW-1185">Reference proteome</keyword>
<organism evidence="2 3">
    <name type="scientific">Plakobranchus ocellatus</name>
    <dbReference type="NCBI Taxonomy" id="259542"/>
    <lineage>
        <taxon>Eukaryota</taxon>
        <taxon>Metazoa</taxon>
        <taxon>Spiralia</taxon>
        <taxon>Lophotrochozoa</taxon>
        <taxon>Mollusca</taxon>
        <taxon>Gastropoda</taxon>
        <taxon>Heterobranchia</taxon>
        <taxon>Euthyneura</taxon>
        <taxon>Panpulmonata</taxon>
        <taxon>Sacoglossa</taxon>
        <taxon>Placobranchoidea</taxon>
        <taxon>Plakobranchidae</taxon>
        <taxon>Plakobranchus</taxon>
    </lineage>
</organism>
<name>A0AAV3ZZV1_9GAST</name>
<accession>A0AAV3ZZV1</accession>
<feature type="chain" id="PRO_5043394110" evidence="1">
    <location>
        <begin position="23"/>
        <end position="66"/>
    </location>
</feature>
<evidence type="ECO:0000313" key="3">
    <source>
        <dbReference type="Proteomes" id="UP000735302"/>
    </source>
</evidence>
<keyword evidence="1" id="KW-0732">Signal</keyword>
<evidence type="ECO:0000256" key="1">
    <source>
        <dbReference type="SAM" id="SignalP"/>
    </source>
</evidence>
<feature type="signal peptide" evidence="1">
    <location>
        <begin position="1"/>
        <end position="22"/>
    </location>
</feature>
<reference evidence="2 3" key="1">
    <citation type="journal article" date="2021" name="Elife">
        <title>Chloroplast acquisition without the gene transfer in kleptoplastic sea slugs, Plakobranchus ocellatus.</title>
        <authorList>
            <person name="Maeda T."/>
            <person name="Takahashi S."/>
            <person name="Yoshida T."/>
            <person name="Shimamura S."/>
            <person name="Takaki Y."/>
            <person name="Nagai Y."/>
            <person name="Toyoda A."/>
            <person name="Suzuki Y."/>
            <person name="Arimoto A."/>
            <person name="Ishii H."/>
            <person name="Satoh N."/>
            <person name="Nishiyama T."/>
            <person name="Hasebe M."/>
            <person name="Maruyama T."/>
            <person name="Minagawa J."/>
            <person name="Obokata J."/>
            <person name="Shigenobu S."/>
        </authorList>
    </citation>
    <scope>NUCLEOTIDE SEQUENCE [LARGE SCALE GENOMIC DNA]</scope>
</reference>
<evidence type="ECO:0000313" key="2">
    <source>
        <dbReference type="EMBL" id="GFN99972.1"/>
    </source>
</evidence>